<comment type="similarity">
    <text evidence="2">Belongs to the NET family.</text>
</comment>
<dbReference type="PROSITE" id="PS51774">
    <property type="entry name" value="NAB"/>
    <property type="match status" value="1"/>
</dbReference>
<evidence type="ECO:0000256" key="2">
    <source>
        <dbReference type="ARBA" id="ARBA00038006"/>
    </source>
</evidence>
<feature type="region of interest" description="Disordered" evidence="4">
    <location>
        <begin position="95"/>
        <end position="132"/>
    </location>
</feature>
<gene>
    <name evidence="6" type="ORF">Cni_G04584</name>
</gene>
<reference evidence="6 7" key="1">
    <citation type="submission" date="2023-10" db="EMBL/GenBank/DDBJ databases">
        <title>Chromosome-scale genome assembly provides insights into flower coloration mechanisms of Canna indica.</title>
        <authorList>
            <person name="Li C."/>
        </authorList>
    </citation>
    <scope>NUCLEOTIDE SEQUENCE [LARGE SCALE GENOMIC DNA]</scope>
    <source>
        <tissue evidence="6">Flower</tissue>
    </source>
</reference>
<feature type="coiled-coil region" evidence="3">
    <location>
        <begin position="337"/>
        <end position="529"/>
    </location>
</feature>
<dbReference type="InterPro" id="IPR051861">
    <property type="entry name" value="NET_actin-binding_domain"/>
</dbReference>
<feature type="domain" description="NAB" evidence="5">
    <location>
        <begin position="9"/>
        <end position="89"/>
    </location>
</feature>
<feature type="region of interest" description="Disordered" evidence="4">
    <location>
        <begin position="150"/>
        <end position="185"/>
    </location>
</feature>
<dbReference type="Proteomes" id="UP001327560">
    <property type="component" value="Chromosome 2"/>
</dbReference>
<protein>
    <recommendedName>
        <fullName evidence="5">NAB domain-containing protein</fullName>
    </recommendedName>
</protein>
<evidence type="ECO:0000256" key="1">
    <source>
        <dbReference type="ARBA" id="ARBA00023054"/>
    </source>
</evidence>
<name>A0AAQ3JTQ7_9LILI</name>
<evidence type="ECO:0000313" key="7">
    <source>
        <dbReference type="Proteomes" id="UP001327560"/>
    </source>
</evidence>
<accession>A0AAQ3JTQ7</accession>
<dbReference type="Gene3D" id="1.10.287.510">
    <property type="entry name" value="Helix hairpin bin"/>
    <property type="match status" value="1"/>
</dbReference>
<dbReference type="PANTHER" id="PTHR32258">
    <property type="entry name" value="PROTEIN NETWORKED 4A"/>
    <property type="match status" value="1"/>
</dbReference>
<organism evidence="6 7">
    <name type="scientific">Canna indica</name>
    <name type="common">Indian-shot</name>
    <dbReference type="NCBI Taxonomy" id="4628"/>
    <lineage>
        <taxon>Eukaryota</taxon>
        <taxon>Viridiplantae</taxon>
        <taxon>Streptophyta</taxon>
        <taxon>Embryophyta</taxon>
        <taxon>Tracheophyta</taxon>
        <taxon>Spermatophyta</taxon>
        <taxon>Magnoliopsida</taxon>
        <taxon>Liliopsida</taxon>
        <taxon>Zingiberales</taxon>
        <taxon>Cannaceae</taxon>
        <taxon>Canna</taxon>
    </lineage>
</organism>
<keyword evidence="1 3" id="KW-0175">Coiled coil</keyword>
<feature type="compositionally biased region" description="Low complexity" evidence="4">
    <location>
        <begin position="116"/>
        <end position="127"/>
    </location>
</feature>
<dbReference type="AlphaFoldDB" id="A0AAQ3JTQ7"/>
<sequence>MKKMVSGRSHSWWDSHISRKNSKWLEENIQKMDQSVKEMLKLIEEEGESFAKKADLYYHRRPELVSHVEDFHRMYRVLAERYDHVTGDLRKNIQSELKSQGSGSTSDHVLDPPSPSSVHSSEVTPESKLQRRKASSRAAGFDFFLGSGGSSDLSRKGSDGGSYLFSSESDSDSEFDETNEVNDDGISSRLQQRVHHLEDELHELRQKLKEQEEKSYHEHRNVKILALEEEVSAANWALHTAESEILDLKKKLEDTNVSLEYKDKELSSEKKKTADLEELTIMLQNAALDHKHETEVLKAATEATAKQFLSELSDRDFKIKERANELVNAKEMFFKEKSSLEGQLADLEGVNMALKSEIESLLNEKLSLETQLSEMEIVIQELRVSTMNSIEKTLQEKSAFEAEVAALSQSNASLEARINMLYVQIRQLEDDKIQACEESLERKKQIAELNENLDALKVKVDMLTAEKDTLSAKVDSLVNDVKHRDDRIVQIDQHLHELHLEHTKLIMEMEEAKKAGSDLKLRMKELEDEVERQKVVICDGAEGKREAIRQLCFSLEYYRDGYHQLRQLLQGHRRSAIAAN</sequence>
<dbReference type="GO" id="GO:0005774">
    <property type="term" value="C:vacuolar membrane"/>
    <property type="evidence" value="ECO:0007669"/>
    <property type="project" value="TreeGrafter"/>
</dbReference>
<dbReference type="EMBL" id="CP136891">
    <property type="protein sequence ID" value="WOK95877.1"/>
    <property type="molecule type" value="Genomic_DNA"/>
</dbReference>
<feature type="coiled-coil region" evidence="3">
    <location>
        <begin position="187"/>
        <end position="214"/>
    </location>
</feature>
<proteinExistence type="inferred from homology"/>
<dbReference type="Pfam" id="PF07765">
    <property type="entry name" value="KIP1"/>
    <property type="match status" value="1"/>
</dbReference>
<feature type="compositionally biased region" description="Polar residues" evidence="4">
    <location>
        <begin position="95"/>
        <end position="105"/>
    </location>
</feature>
<evidence type="ECO:0000256" key="3">
    <source>
        <dbReference type="SAM" id="Coils"/>
    </source>
</evidence>
<dbReference type="PANTHER" id="PTHR32258:SF3">
    <property type="entry name" value="PROTEIN NETWORKED 4A"/>
    <property type="match status" value="1"/>
</dbReference>
<feature type="compositionally biased region" description="Acidic residues" evidence="4">
    <location>
        <begin position="169"/>
        <end position="183"/>
    </location>
</feature>
<evidence type="ECO:0000313" key="6">
    <source>
        <dbReference type="EMBL" id="WOK95877.1"/>
    </source>
</evidence>
<dbReference type="GO" id="GO:0003779">
    <property type="term" value="F:actin binding"/>
    <property type="evidence" value="ECO:0007669"/>
    <property type="project" value="InterPro"/>
</dbReference>
<dbReference type="InterPro" id="IPR011684">
    <property type="entry name" value="NAB"/>
</dbReference>
<evidence type="ECO:0000256" key="4">
    <source>
        <dbReference type="SAM" id="MobiDB-lite"/>
    </source>
</evidence>
<keyword evidence="7" id="KW-1185">Reference proteome</keyword>
<evidence type="ECO:0000259" key="5">
    <source>
        <dbReference type="PROSITE" id="PS51774"/>
    </source>
</evidence>